<dbReference type="AlphaFoldDB" id="A2C303"/>
<dbReference type="Proteomes" id="UP000002592">
    <property type="component" value="Chromosome"/>
</dbReference>
<evidence type="ECO:0000313" key="3">
    <source>
        <dbReference type="Proteomes" id="UP000002592"/>
    </source>
</evidence>
<dbReference type="KEGG" id="pme:NATL1_13051"/>
<dbReference type="EMBL" id="CP000553">
    <property type="protein sequence ID" value="ABM75863.1"/>
    <property type="molecule type" value="Genomic_DNA"/>
</dbReference>
<accession>A2C303</accession>
<gene>
    <name evidence="2" type="ordered locus">NATL1_13051</name>
</gene>
<dbReference type="HOGENOM" id="CLU_2882317_0_0_3"/>
<evidence type="ECO:0000256" key="1">
    <source>
        <dbReference type="SAM" id="MobiDB-lite"/>
    </source>
</evidence>
<proteinExistence type="predicted"/>
<evidence type="ECO:0000313" key="2">
    <source>
        <dbReference type="EMBL" id="ABM75863.1"/>
    </source>
</evidence>
<feature type="region of interest" description="Disordered" evidence="1">
    <location>
        <begin position="1"/>
        <end position="24"/>
    </location>
</feature>
<sequence>MIPAGKAKISTTDRKTIKSSGNLPIPHSEKANARGVICIINLCWSAKIYMRLKNFKYRLSKSY</sequence>
<organism evidence="2 3">
    <name type="scientific">Prochlorococcus marinus (strain NATL1A)</name>
    <dbReference type="NCBI Taxonomy" id="167555"/>
    <lineage>
        <taxon>Bacteria</taxon>
        <taxon>Bacillati</taxon>
        <taxon>Cyanobacteriota</taxon>
        <taxon>Cyanophyceae</taxon>
        <taxon>Synechococcales</taxon>
        <taxon>Prochlorococcaceae</taxon>
        <taxon>Prochlorococcus</taxon>
    </lineage>
</organism>
<reference evidence="3" key="1">
    <citation type="journal article" date="2007" name="PLoS Genet.">
        <title>Patterns and implications of gene gain and loss in the evolution of Prochlorococcus.</title>
        <authorList>
            <person name="Kettler G.C."/>
            <person name="Martiny A.C."/>
            <person name="Huang K."/>
            <person name="Zucker J."/>
            <person name="Coleman M.L."/>
            <person name="Rodrigue S."/>
            <person name="Chen F."/>
            <person name="Lapidus A."/>
            <person name="Ferriera S."/>
            <person name="Johnson J."/>
            <person name="Steglich C."/>
            <person name="Church G.M."/>
            <person name="Richardson P."/>
            <person name="Chisholm S.W."/>
        </authorList>
    </citation>
    <scope>NUCLEOTIDE SEQUENCE [LARGE SCALE GENOMIC DNA]</scope>
    <source>
        <strain evidence="3">NATL1A</strain>
    </source>
</reference>
<protein>
    <submittedName>
        <fullName evidence="2">Uncharacterized protein</fullName>
    </submittedName>
</protein>
<name>A2C303_PROM1</name>